<evidence type="ECO:0008006" key="4">
    <source>
        <dbReference type="Google" id="ProtNLM"/>
    </source>
</evidence>
<keyword evidence="1" id="KW-0732">Signal</keyword>
<feature type="chain" id="PRO_5015574440" description="Surface layer protein" evidence="1">
    <location>
        <begin position="20"/>
        <end position="347"/>
    </location>
</feature>
<reference evidence="2 3" key="1">
    <citation type="submission" date="2018-03" db="EMBL/GenBank/DDBJ databases">
        <title>Genomic Encyclopedia of Archaeal and Bacterial Type Strains, Phase II (KMG-II): from individual species to whole genera.</title>
        <authorList>
            <person name="Goeker M."/>
        </authorList>
    </citation>
    <scope>NUCLEOTIDE SEQUENCE [LARGE SCALE GENOMIC DNA]</scope>
    <source>
        <strain evidence="2 3">DSM 27929</strain>
    </source>
</reference>
<proteinExistence type="predicted"/>
<dbReference type="OrthoDB" id="9773938at2"/>
<dbReference type="PANTHER" id="PTHR47197">
    <property type="entry name" value="PROTEIN NIRF"/>
    <property type="match status" value="1"/>
</dbReference>
<protein>
    <recommendedName>
        <fullName evidence="4">Surface layer protein</fullName>
    </recommendedName>
</protein>
<dbReference type="InterPro" id="IPR011044">
    <property type="entry name" value="Quino_amine_DH_bsu"/>
</dbReference>
<dbReference type="Pfam" id="PF16819">
    <property type="entry name" value="DUF5074"/>
    <property type="match status" value="1"/>
</dbReference>
<dbReference type="SUPFAM" id="SSF50969">
    <property type="entry name" value="YVTN repeat-like/Quinoprotein amine dehydrogenase"/>
    <property type="match status" value="1"/>
</dbReference>
<sequence>MKNVRLSLLLLVAAFGFLACDNEGPQIPLGEFESGVLIYNEGAFGANDGEVYHYKGDDDVSADVFERVNNRPFAGLIQDVLEHDGKTFLVANTGKVEIVDSRDFTSLGAVSEGLDITRSLVVYDDKLYISDWGAYDGDFNSPDSYIAVVDNLSGGAIQKKIEVSSRPEKMHVLGSRLLVANAQNMDIVNLEADTLLNTVEIKGIPAKFLSFEGNLYLYARDAANVYFHRINTNNFTVQSTIEIALAGATSNLTLGRNGEVYLLTSTGWPDYDDAVAKISLPQAQVAEASIFRGSGFYGIGFHPRDNHIYVADNNGFQGNGTVIILDESGSELRTLPVGRGPSGFVFK</sequence>
<dbReference type="RefSeq" id="WP_106135132.1">
    <property type="nucleotide sequence ID" value="NZ_PVTR01000013.1"/>
</dbReference>
<dbReference type="InterPro" id="IPR015943">
    <property type="entry name" value="WD40/YVTN_repeat-like_dom_sf"/>
</dbReference>
<keyword evidence="3" id="KW-1185">Reference proteome</keyword>
<evidence type="ECO:0000313" key="2">
    <source>
        <dbReference type="EMBL" id="PRY85314.1"/>
    </source>
</evidence>
<dbReference type="EMBL" id="PVTR01000013">
    <property type="protein sequence ID" value="PRY85314.1"/>
    <property type="molecule type" value="Genomic_DNA"/>
</dbReference>
<dbReference type="AlphaFoldDB" id="A0A2T0WFL5"/>
<dbReference type="InterPro" id="IPR051200">
    <property type="entry name" value="Host-pathogen_enzymatic-act"/>
</dbReference>
<dbReference type="PANTHER" id="PTHR47197:SF3">
    <property type="entry name" value="DIHYDRO-HEME D1 DEHYDROGENASE"/>
    <property type="match status" value="1"/>
</dbReference>
<name>A0A2T0WFL5_9BACT</name>
<dbReference type="InterPro" id="IPR031815">
    <property type="entry name" value="DUF5074"/>
</dbReference>
<organism evidence="2 3">
    <name type="scientific">Mongoliibacter ruber</name>
    <dbReference type="NCBI Taxonomy" id="1750599"/>
    <lineage>
        <taxon>Bacteria</taxon>
        <taxon>Pseudomonadati</taxon>
        <taxon>Bacteroidota</taxon>
        <taxon>Cytophagia</taxon>
        <taxon>Cytophagales</taxon>
        <taxon>Cyclobacteriaceae</taxon>
        <taxon>Mongoliibacter</taxon>
    </lineage>
</organism>
<evidence type="ECO:0000256" key="1">
    <source>
        <dbReference type="SAM" id="SignalP"/>
    </source>
</evidence>
<accession>A0A2T0WFL5</accession>
<dbReference type="Proteomes" id="UP000238157">
    <property type="component" value="Unassembled WGS sequence"/>
</dbReference>
<dbReference type="PROSITE" id="PS51257">
    <property type="entry name" value="PROKAR_LIPOPROTEIN"/>
    <property type="match status" value="1"/>
</dbReference>
<gene>
    <name evidence="2" type="ORF">CLW00_11362</name>
</gene>
<dbReference type="Gene3D" id="2.130.10.10">
    <property type="entry name" value="YVTN repeat-like/Quinoprotein amine dehydrogenase"/>
    <property type="match status" value="1"/>
</dbReference>
<comment type="caution">
    <text evidence="2">The sequence shown here is derived from an EMBL/GenBank/DDBJ whole genome shotgun (WGS) entry which is preliminary data.</text>
</comment>
<evidence type="ECO:0000313" key="3">
    <source>
        <dbReference type="Proteomes" id="UP000238157"/>
    </source>
</evidence>
<feature type="signal peptide" evidence="1">
    <location>
        <begin position="1"/>
        <end position="19"/>
    </location>
</feature>